<keyword evidence="6" id="KW-0511">Multifunctional enzyme</keyword>
<evidence type="ECO:0000256" key="1">
    <source>
        <dbReference type="ARBA" id="ARBA00022679"/>
    </source>
</evidence>
<dbReference type="Gene3D" id="1.20.120.1510">
    <property type="match status" value="1"/>
</dbReference>
<evidence type="ECO:0000256" key="4">
    <source>
        <dbReference type="ARBA" id="ARBA00022840"/>
    </source>
</evidence>
<evidence type="ECO:0000313" key="10">
    <source>
        <dbReference type="Proteomes" id="UP001526246"/>
    </source>
</evidence>
<evidence type="ECO:0000313" key="9">
    <source>
        <dbReference type="EMBL" id="MCW3798358.1"/>
    </source>
</evidence>
<protein>
    <submittedName>
        <fullName evidence="9">Bifunctional [glutamine synthetase] adenylyltransferase/[glutamine synthetase]-adenylyl-L-tyrosine phosphorylase</fullName>
        <ecNumber evidence="9">2.7.7.89</ecNumber>
    </submittedName>
</protein>
<dbReference type="InterPro" id="IPR043519">
    <property type="entry name" value="NT_sf"/>
</dbReference>
<dbReference type="EC" id="2.7.7.89" evidence="9"/>
<evidence type="ECO:0000259" key="7">
    <source>
        <dbReference type="Pfam" id="PF03710"/>
    </source>
</evidence>
<dbReference type="EMBL" id="JAPDOB010000002">
    <property type="protein sequence ID" value="MCW3798358.1"/>
    <property type="molecule type" value="Genomic_DNA"/>
</dbReference>
<gene>
    <name evidence="9" type="ORF">OMW55_11140</name>
</gene>
<dbReference type="GO" id="GO:0047388">
    <property type="term" value="F:[glutamine synthetase]-adenylyl-L-tyrosine phosphorylase activity"/>
    <property type="evidence" value="ECO:0007669"/>
    <property type="project" value="UniProtKB-EC"/>
</dbReference>
<dbReference type="CDD" id="cd05401">
    <property type="entry name" value="NT_GlnE_GlnD_like"/>
    <property type="match status" value="2"/>
</dbReference>
<reference evidence="9 10" key="1">
    <citation type="submission" date="2022-10" db="EMBL/GenBank/DDBJ databases">
        <title>Sphingomonas sp.</title>
        <authorList>
            <person name="Jin C."/>
        </authorList>
    </citation>
    <scope>NUCLEOTIDE SEQUENCE [LARGE SCALE GENOMIC DNA]</scope>
    <source>
        <strain evidence="9 10">BN140010</strain>
    </source>
</reference>
<dbReference type="Gene3D" id="1.20.120.330">
    <property type="entry name" value="Nucleotidyltransferases domain 2"/>
    <property type="match status" value="2"/>
</dbReference>
<keyword evidence="2 9" id="KW-0548">Nucleotidyltransferase</keyword>
<dbReference type="SUPFAM" id="SSF81301">
    <property type="entry name" value="Nucleotidyltransferase"/>
    <property type="match status" value="2"/>
</dbReference>
<keyword evidence="10" id="KW-1185">Reference proteome</keyword>
<proteinExistence type="predicted"/>
<comment type="caution">
    <text evidence="9">The sequence shown here is derived from an EMBL/GenBank/DDBJ whole genome shotgun (WGS) entry which is preliminary data.</text>
</comment>
<dbReference type="Pfam" id="PF08335">
    <property type="entry name" value="GlnD_UR_UTase"/>
    <property type="match status" value="2"/>
</dbReference>
<feature type="domain" description="Glutamate-ammonia ligase adenylyltransferase repeated" evidence="7">
    <location>
        <begin position="50"/>
        <end position="238"/>
    </location>
</feature>
<keyword evidence="3" id="KW-0547">Nucleotide-binding</keyword>
<feature type="domain" description="PII-uridylyltransferase/Glutamine-synthetase adenylyltransferase" evidence="8">
    <location>
        <begin position="264"/>
        <end position="397"/>
    </location>
</feature>
<accession>A0ABT3JH21</accession>
<dbReference type="PANTHER" id="PTHR30621:SF0">
    <property type="entry name" value="BIFUNCTIONAL GLUTAMINE SYNTHETASE ADENYLYLTRANSFERASE_ADENYLYL-REMOVING ENZYME"/>
    <property type="match status" value="1"/>
</dbReference>
<keyword evidence="5" id="KW-0460">Magnesium</keyword>
<dbReference type="PANTHER" id="PTHR30621">
    <property type="entry name" value="GLUTAMINE SYNTHETASE ADENYLYLTRANSFERASE"/>
    <property type="match status" value="1"/>
</dbReference>
<keyword evidence="1 9" id="KW-0808">Transferase</keyword>
<evidence type="ECO:0000256" key="3">
    <source>
        <dbReference type="ARBA" id="ARBA00022741"/>
    </source>
</evidence>
<dbReference type="Gene3D" id="3.30.460.10">
    <property type="entry name" value="Beta Polymerase, domain 2"/>
    <property type="match status" value="2"/>
</dbReference>
<sequence>MGLHSAQSLRDSALARAHRHSPFLREASAKCPDVTERFLADGSDAAVAAAFAVDAADLGERLRRQRLRLALAVALGDLAGEFSLEQVTGHLSNFADSAIDAALRQAVVERAGDQPFAGLTVLALGKLGSRELNYSSDVDLILLFDPATLPRRSRDEPGEAAVRYGRRLIELLQHRNEHGYVVRVDLRLRPSPEVTPIALPIGAAISYYESSALPWERAAFIRARACAGDAELGREFLAAIQPFVWRRSLDFGVVDEIRAISTRIRDHYNQGQRFGPGYDLKRGRGGIREVEFFAQIQQLIHAGREPALRAPATLDALAALADSGKLLRSDAEAMALAYRRLRTAEHRVQMIADAQTHLLPAAPPALGQVAELHGLSGGEELIDWLAPSVTVVEQLFGALADDRGGRFSNDPTVLEEELRELGFPEPAIPARHVAGWRSGRARALRSTAAREAFEAMLPLLLTSIADAPDPAAALNRLADLIERLSSGVNLFRLIAARPELGTLLATVLSHAPTLAAQLGRRPELLDGLLDDSSFALPPSAGEFAARLRTGIAGLPYDKALDRARALIGERRFGLGVQLVSGHRDPIAVAEGYSDVAEGAVVALAEVAQADFEQAHGRMPSGELIVLALGRLGGRALTHASDLDLIFIYDGPPDARSDGAKPLSPADYYNRLARRIIAALSVPTAAGPLYELDTRLRPQGEQGMLAVSLDGFVAYQRNEAWTWEHMALCRARPLTGSAAMKERVAALIRDILGSRADPAKVRADAASMRAEMARHKPALGPLDIKLGSGGLVDLEFAVHTLQLTTGAGLDPRLEVALAELGRAGLVDAAQADADLRLLSRVLVCLRLLAPGEVKLTEPTQGLLARLCGQSDWPALVAAMDAARQRIAALWDRVKEGR</sequence>
<dbReference type="NCBIfam" id="NF008292">
    <property type="entry name" value="PRK11072.1"/>
    <property type="match status" value="1"/>
</dbReference>
<keyword evidence="4" id="KW-0067">ATP-binding</keyword>
<dbReference type="SUPFAM" id="SSF81593">
    <property type="entry name" value="Nucleotidyltransferase substrate binding subunit/domain"/>
    <property type="match status" value="2"/>
</dbReference>
<evidence type="ECO:0000256" key="6">
    <source>
        <dbReference type="ARBA" id="ARBA00023268"/>
    </source>
</evidence>
<dbReference type="InterPro" id="IPR023057">
    <property type="entry name" value="GlnE"/>
</dbReference>
<dbReference type="Pfam" id="PF03710">
    <property type="entry name" value="GlnE"/>
    <property type="match status" value="2"/>
</dbReference>
<evidence type="ECO:0000256" key="5">
    <source>
        <dbReference type="ARBA" id="ARBA00022842"/>
    </source>
</evidence>
<dbReference type="NCBIfam" id="NF010706">
    <property type="entry name" value="PRK14108.1"/>
    <property type="match status" value="1"/>
</dbReference>
<dbReference type="Proteomes" id="UP001526246">
    <property type="component" value="Unassembled WGS sequence"/>
</dbReference>
<dbReference type="InterPro" id="IPR005190">
    <property type="entry name" value="GlnE_rpt_dom"/>
</dbReference>
<dbReference type="RefSeq" id="WP_264883170.1">
    <property type="nucleotide sequence ID" value="NZ_JAPDOB010000002.1"/>
</dbReference>
<organism evidence="9 10">
    <name type="scientific">Sphingomonas arvum</name>
    <dbReference type="NCBI Taxonomy" id="2992113"/>
    <lineage>
        <taxon>Bacteria</taxon>
        <taxon>Pseudomonadati</taxon>
        <taxon>Pseudomonadota</taxon>
        <taxon>Alphaproteobacteria</taxon>
        <taxon>Sphingomonadales</taxon>
        <taxon>Sphingomonadaceae</taxon>
        <taxon>Sphingomonas</taxon>
    </lineage>
</organism>
<evidence type="ECO:0000256" key="2">
    <source>
        <dbReference type="ARBA" id="ARBA00022695"/>
    </source>
</evidence>
<name>A0ABT3JH21_9SPHN</name>
<dbReference type="InterPro" id="IPR013546">
    <property type="entry name" value="PII_UdlTrfase/GS_AdlTrfase"/>
</dbReference>
<evidence type="ECO:0000259" key="8">
    <source>
        <dbReference type="Pfam" id="PF08335"/>
    </source>
</evidence>
<feature type="domain" description="Glutamate-ammonia ligase adenylyltransferase repeated" evidence="7">
    <location>
        <begin position="504"/>
        <end position="742"/>
    </location>
</feature>
<feature type="domain" description="PII-uridylyltransferase/Glutamine-synthetase adenylyltransferase" evidence="8">
    <location>
        <begin position="768"/>
        <end position="889"/>
    </location>
</feature>